<comment type="caution">
    <text evidence="1">The sequence shown here is derived from an EMBL/GenBank/DDBJ whole genome shotgun (WGS) entry which is preliminary data.</text>
</comment>
<sequence>MSSPVLAISAVICCAGVQECSVVLMWDSEALRQDNQAQRHLAFISAVHTKRTFERKVLCNEARLLLIILILALKLLA</sequence>
<dbReference type="EMBL" id="LSYS01001150">
    <property type="protein sequence ID" value="OPJ89728.1"/>
    <property type="molecule type" value="Genomic_DNA"/>
</dbReference>
<proteinExistence type="predicted"/>
<keyword evidence="2" id="KW-1185">Reference proteome</keyword>
<name>A0A1V4KZX6_PATFA</name>
<accession>A0A1V4KZX6</accession>
<dbReference type="Proteomes" id="UP000190648">
    <property type="component" value="Unassembled WGS sequence"/>
</dbReference>
<dbReference type="AlphaFoldDB" id="A0A1V4KZX6"/>
<protein>
    <submittedName>
        <fullName evidence="1">Uncharacterized protein</fullName>
    </submittedName>
</protein>
<gene>
    <name evidence="1" type="ORF">AV530_003881</name>
</gene>
<evidence type="ECO:0000313" key="2">
    <source>
        <dbReference type="Proteomes" id="UP000190648"/>
    </source>
</evidence>
<organism evidence="1 2">
    <name type="scientific">Patagioenas fasciata monilis</name>
    <dbReference type="NCBI Taxonomy" id="372326"/>
    <lineage>
        <taxon>Eukaryota</taxon>
        <taxon>Metazoa</taxon>
        <taxon>Chordata</taxon>
        <taxon>Craniata</taxon>
        <taxon>Vertebrata</taxon>
        <taxon>Euteleostomi</taxon>
        <taxon>Archelosauria</taxon>
        <taxon>Archosauria</taxon>
        <taxon>Dinosauria</taxon>
        <taxon>Saurischia</taxon>
        <taxon>Theropoda</taxon>
        <taxon>Coelurosauria</taxon>
        <taxon>Aves</taxon>
        <taxon>Neognathae</taxon>
        <taxon>Neoaves</taxon>
        <taxon>Columbimorphae</taxon>
        <taxon>Columbiformes</taxon>
        <taxon>Columbidae</taxon>
        <taxon>Patagioenas</taxon>
    </lineage>
</organism>
<reference evidence="1 2" key="1">
    <citation type="submission" date="2016-02" db="EMBL/GenBank/DDBJ databases">
        <title>Band-tailed pigeon sequencing and assembly.</title>
        <authorList>
            <person name="Soares A.E."/>
            <person name="Novak B.J."/>
            <person name="Rice E.S."/>
            <person name="O'Connell B."/>
            <person name="Chang D."/>
            <person name="Weber S."/>
            <person name="Shapiro B."/>
        </authorList>
    </citation>
    <scope>NUCLEOTIDE SEQUENCE [LARGE SCALE GENOMIC DNA]</scope>
    <source>
        <strain evidence="1">BTP2013</strain>
        <tissue evidence="1">Blood</tissue>
    </source>
</reference>
<evidence type="ECO:0000313" key="1">
    <source>
        <dbReference type="EMBL" id="OPJ89728.1"/>
    </source>
</evidence>